<evidence type="ECO:0000313" key="5">
    <source>
        <dbReference type="Proteomes" id="UP001162001"/>
    </source>
</evidence>
<sequence>MAEQAPIFYIFINQDLGMSKGGQLAQVVHITQIIVEDLVKKCYETYPPSKECMMYMKWKAVPTTVVLKATGEQLQELIKKEGAKGFVDSGNRIPDGTLTIVGFNPTNTMGEFVKDYKLL</sequence>
<dbReference type="Gene3D" id="3.40.1490.10">
    <property type="entry name" value="Bit1"/>
    <property type="match status" value="1"/>
</dbReference>
<name>A0A7D3V640_9VIRU</name>
<accession>A0A7D3V640</accession>
<organism evidence="4 5">
    <name type="scientific">Fadolivirus FV1/VV64</name>
    <dbReference type="NCBI Taxonomy" id="3070911"/>
    <lineage>
        <taxon>Viruses</taxon>
        <taxon>Varidnaviria</taxon>
        <taxon>Bamfordvirae</taxon>
        <taxon>Nucleocytoviricota</taxon>
        <taxon>Megaviricetes</taxon>
        <taxon>Imitervirales</taxon>
        <taxon>Mimiviridae</taxon>
        <taxon>Klosneuvirinae</taxon>
        <taxon>Fadolivirus</taxon>
        <taxon>Fadolivirus algeromassiliense</taxon>
    </lineage>
</organism>
<evidence type="ECO:0000256" key="1">
    <source>
        <dbReference type="ARBA" id="ARBA00013260"/>
    </source>
</evidence>
<dbReference type="Pfam" id="PF01981">
    <property type="entry name" value="PTH2"/>
    <property type="match status" value="1"/>
</dbReference>
<evidence type="ECO:0000256" key="3">
    <source>
        <dbReference type="ARBA" id="ARBA00048707"/>
    </source>
</evidence>
<dbReference type="SUPFAM" id="SSF102462">
    <property type="entry name" value="Peptidyl-tRNA hydrolase II"/>
    <property type="match status" value="1"/>
</dbReference>
<proteinExistence type="predicted"/>
<dbReference type="Proteomes" id="UP001162001">
    <property type="component" value="Segment"/>
</dbReference>
<reference evidence="4 5" key="1">
    <citation type="submission" date="2020-04" db="EMBL/GenBank/DDBJ databases">
        <title>Advantages and limits of metagenomic assembly and binning of a giant virus.</title>
        <authorList>
            <person name="Schulz F."/>
            <person name="Andreani J."/>
            <person name="Francis R."/>
            <person name="Boudjemaa H."/>
            <person name="Bou Khalil J.Y."/>
            <person name="Lee J."/>
            <person name="La Scola B."/>
            <person name="Woyke T."/>
        </authorList>
    </citation>
    <scope>NUCLEOTIDE SEQUENCE [LARGE SCALE GENOMIC DNA]</scope>
    <source>
        <strain evidence="4 5">FV1/VV64</strain>
    </source>
</reference>
<comment type="catalytic activity">
    <reaction evidence="3">
        <text>an N-acyl-L-alpha-aminoacyl-tRNA + H2O = an N-acyl-L-amino acid + a tRNA + H(+)</text>
        <dbReference type="Rhea" id="RHEA:54448"/>
        <dbReference type="Rhea" id="RHEA-COMP:10123"/>
        <dbReference type="Rhea" id="RHEA-COMP:13883"/>
        <dbReference type="ChEBI" id="CHEBI:15377"/>
        <dbReference type="ChEBI" id="CHEBI:15378"/>
        <dbReference type="ChEBI" id="CHEBI:59874"/>
        <dbReference type="ChEBI" id="CHEBI:78442"/>
        <dbReference type="ChEBI" id="CHEBI:138191"/>
        <dbReference type="EC" id="3.1.1.29"/>
    </reaction>
</comment>
<dbReference type="InterPro" id="IPR002833">
    <property type="entry name" value="PTH2"/>
</dbReference>
<gene>
    <name evidence="4" type="ORF">Fadolivirus_1_1357</name>
</gene>
<dbReference type="InterPro" id="IPR023476">
    <property type="entry name" value="Pep_tRNA_hydro_II_dom_sf"/>
</dbReference>
<dbReference type="EC" id="3.1.1.29" evidence="1"/>
<keyword evidence="5" id="KW-1185">Reference proteome</keyword>
<dbReference type="GO" id="GO:0004045">
    <property type="term" value="F:peptidyl-tRNA hydrolase activity"/>
    <property type="evidence" value="ECO:0007669"/>
    <property type="project" value="UniProtKB-EC"/>
</dbReference>
<keyword evidence="2 4" id="KW-0378">Hydrolase</keyword>
<protein>
    <recommendedName>
        <fullName evidence="1">peptidyl-tRNA hydrolase</fullName>
        <ecNumber evidence="1">3.1.1.29</ecNumber>
    </recommendedName>
</protein>
<evidence type="ECO:0000313" key="4">
    <source>
        <dbReference type="EMBL" id="QKF94815.1"/>
    </source>
</evidence>
<dbReference type="EMBL" id="MT418680">
    <property type="protein sequence ID" value="QKF94815.1"/>
    <property type="molecule type" value="Genomic_DNA"/>
</dbReference>
<evidence type="ECO:0000256" key="2">
    <source>
        <dbReference type="ARBA" id="ARBA00022801"/>
    </source>
</evidence>